<evidence type="ECO:0000256" key="5">
    <source>
        <dbReference type="ARBA" id="ARBA00022801"/>
    </source>
</evidence>
<dbReference type="InterPro" id="IPR007197">
    <property type="entry name" value="rSAM"/>
</dbReference>
<name>Q1JXH3_DESA6</name>
<gene>
    <name evidence="9" type="ORF">Dace_0767</name>
</gene>
<dbReference type="Gene3D" id="3.20.20.140">
    <property type="entry name" value="Metal-dependent hydrolases"/>
    <property type="match status" value="1"/>
</dbReference>
<proteinExistence type="inferred from homology"/>
<dbReference type="FunFam" id="3.20.20.140:FF:000005">
    <property type="entry name" value="TatD family hydrolase"/>
    <property type="match status" value="1"/>
</dbReference>
<protein>
    <submittedName>
        <fullName evidence="9">TatD-related deoxyribonuclease</fullName>
    </submittedName>
</protein>
<dbReference type="OrthoDB" id="9810005at2"/>
<dbReference type="InterPro" id="IPR032466">
    <property type="entry name" value="Metal_Hydrolase"/>
</dbReference>
<dbReference type="RefSeq" id="WP_006001857.1">
    <property type="nucleotide sequence ID" value="NZ_AAEW02000015.1"/>
</dbReference>
<evidence type="ECO:0000256" key="4">
    <source>
        <dbReference type="ARBA" id="ARBA00022723"/>
    </source>
</evidence>
<dbReference type="GO" id="GO:0004536">
    <property type="term" value="F:DNA nuclease activity"/>
    <property type="evidence" value="ECO:0007669"/>
    <property type="project" value="InterPro"/>
</dbReference>
<dbReference type="GO" id="GO:0046872">
    <property type="term" value="F:metal ion binding"/>
    <property type="evidence" value="ECO:0007669"/>
    <property type="project" value="UniProtKB-KW"/>
</dbReference>
<dbReference type="InterPro" id="IPR001130">
    <property type="entry name" value="TatD-like"/>
</dbReference>
<keyword evidence="6" id="KW-0408">Iron</keyword>
<accession>Q1JXH3</accession>
<dbReference type="PROSITE" id="PS01090">
    <property type="entry name" value="TATD_2"/>
    <property type="match status" value="1"/>
</dbReference>
<evidence type="ECO:0000313" key="10">
    <source>
        <dbReference type="Proteomes" id="UP000005695"/>
    </source>
</evidence>
<feature type="domain" description="Radical SAM core" evidence="8">
    <location>
        <begin position="269"/>
        <end position="460"/>
    </location>
</feature>
<dbReference type="InterPro" id="IPR013785">
    <property type="entry name" value="Aldolase_TIM"/>
</dbReference>
<dbReference type="InterPro" id="IPR023821">
    <property type="entry name" value="rSAM_TatD-assoc"/>
</dbReference>
<keyword evidence="10" id="KW-1185">Reference proteome</keyword>
<dbReference type="NCBIfam" id="TIGR04038">
    <property type="entry name" value="tatD_link_rSAM"/>
    <property type="match status" value="1"/>
</dbReference>
<evidence type="ECO:0000256" key="3">
    <source>
        <dbReference type="ARBA" id="ARBA00022691"/>
    </source>
</evidence>
<evidence type="ECO:0000256" key="2">
    <source>
        <dbReference type="ARBA" id="ARBA00009275"/>
    </source>
</evidence>
<dbReference type="EMBL" id="AAEW02000015">
    <property type="protein sequence ID" value="EAT14989.1"/>
    <property type="molecule type" value="Genomic_DNA"/>
</dbReference>
<dbReference type="Pfam" id="PF04055">
    <property type="entry name" value="Radical_SAM"/>
    <property type="match status" value="1"/>
</dbReference>
<dbReference type="PROSITE" id="PS51918">
    <property type="entry name" value="RADICAL_SAM"/>
    <property type="match status" value="1"/>
</dbReference>
<dbReference type="GO" id="GO:0016788">
    <property type="term" value="F:hydrolase activity, acting on ester bonds"/>
    <property type="evidence" value="ECO:0007669"/>
    <property type="project" value="InterPro"/>
</dbReference>
<evidence type="ECO:0000256" key="1">
    <source>
        <dbReference type="ARBA" id="ARBA00001966"/>
    </source>
</evidence>
<evidence type="ECO:0000259" key="8">
    <source>
        <dbReference type="PROSITE" id="PS51918"/>
    </source>
</evidence>
<dbReference type="SFLD" id="SFLDG01111">
    <property type="entry name" value="Uncharacterised_Radical_SAM_Su"/>
    <property type="match status" value="1"/>
</dbReference>
<dbReference type="Gene3D" id="3.20.20.70">
    <property type="entry name" value="Aldolase class I"/>
    <property type="match status" value="1"/>
</dbReference>
<evidence type="ECO:0000256" key="6">
    <source>
        <dbReference type="ARBA" id="ARBA00023004"/>
    </source>
</evidence>
<comment type="similarity">
    <text evidence="2">Belongs to the metallo-dependent hydrolases superfamily. TatD-type hydrolase family.</text>
</comment>
<dbReference type="PANTHER" id="PTHR46124">
    <property type="entry name" value="D-AMINOACYL-TRNA DEACYLASE"/>
    <property type="match status" value="1"/>
</dbReference>
<keyword evidence="4" id="KW-0479">Metal-binding</keyword>
<dbReference type="GO" id="GO:0051536">
    <property type="term" value="F:iron-sulfur cluster binding"/>
    <property type="evidence" value="ECO:0007669"/>
    <property type="project" value="UniProtKB-KW"/>
</dbReference>
<dbReference type="SFLD" id="SFLDS00029">
    <property type="entry name" value="Radical_SAM"/>
    <property type="match status" value="1"/>
</dbReference>
<comment type="cofactor">
    <cofactor evidence="1">
        <name>[4Fe-4S] cluster</name>
        <dbReference type="ChEBI" id="CHEBI:49883"/>
    </cofactor>
</comment>
<dbReference type="GO" id="GO:0005829">
    <property type="term" value="C:cytosol"/>
    <property type="evidence" value="ECO:0007669"/>
    <property type="project" value="TreeGrafter"/>
</dbReference>
<dbReference type="SUPFAM" id="SSF102114">
    <property type="entry name" value="Radical SAM enzymes"/>
    <property type="match status" value="1"/>
</dbReference>
<organism evidence="9 10">
    <name type="scientific">Desulfuromonas acetoxidans (strain DSM 684 / 11070)</name>
    <dbReference type="NCBI Taxonomy" id="281689"/>
    <lineage>
        <taxon>Bacteria</taxon>
        <taxon>Pseudomonadati</taxon>
        <taxon>Thermodesulfobacteriota</taxon>
        <taxon>Desulfuromonadia</taxon>
        <taxon>Desulfuromonadales</taxon>
        <taxon>Desulfuromonadaceae</taxon>
        <taxon>Desulfuromonas</taxon>
    </lineage>
</organism>
<sequence length="460" mass="51345">MSHPSLVDTHAHLDGNRFAEDLEQVIQRADDQGVHSIITVGCDLESSRASVDLTERYPGIYATVGIHPHDAATVTPQLLDELAQLATADKVVAIGEIGLDYYRNHCPHDQQQKAFRQQLALARQSKLPVVIHDRDAHDDVLAILREEKAEEIGGVLHCFSGDIEMAKACLDLGFYLSFTGTITYPKNDALREVIRQVPTERILVETDCPYLAAQPWRGKRNEPSYVVKTAETIAEIKGLTLTDVARITSLNAFELFGVGEVDQASKIAYRIRDSLYLNITNRCSNRCSFCAKFRDFHVKGHQLKLDHEPDFDEVIAAIGDPSGYEEVVFCGYGEPLLRLDLVKEVATWLKQRGIKVRINSDGQANLVYQRNILPELEDLVDELSISLNAPNTADYQRICQSCFGDEGYDGVKEFIRQAPTYIPKVIASAVTVPGIDIKACEQLAEELGVEFRTRIYNEVG</sequence>
<evidence type="ECO:0000256" key="7">
    <source>
        <dbReference type="ARBA" id="ARBA00023014"/>
    </source>
</evidence>
<dbReference type="InterPro" id="IPR058240">
    <property type="entry name" value="rSAM_sf"/>
</dbReference>
<dbReference type="InterPro" id="IPR015991">
    <property type="entry name" value="TatD/YcfH-like"/>
</dbReference>
<dbReference type="Pfam" id="PF01026">
    <property type="entry name" value="TatD_DNase"/>
    <property type="match status" value="1"/>
</dbReference>
<dbReference type="Proteomes" id="UP000005695">
    <property type="component" value="Unassembled WGS sequence"/>
</dbReference>
<dbReference type="PANTHER" id="PTHR46124:SF2">
    <property type="entry name" value="D-AMINOACYL-TRNA DEACYLASE"/>
    <property type="match status" value="1"/>
</dbReference>
<dbReference type="NCBIfam" id="TIGR00010">
    <property type="entry name" value="YchF/TatD family DNA exonuclease"/>
    <property type="match status" value="1"/>
</dbReference>
<dbReference type="CDD" id="cd01310">
    <property type="entry name" value="TatD_DNAse"/>
    <property type="match status" value="1"/>
</dbReference>
<dbReference type="CDD" id="cd01335">
    <property type="entry name" value="Radical_SAM"/>
    <property type="match status" value="1"/>
</dbReference>
<reference evidence="9" key="1">
    <citation type="submission" date="2006-05" db="EMBL/GenBank/DDBJ databases">
        <title>Annotation of the draft genome assembly of Desulfuromonas acetoxidans DSM 684.</title>
        <authorList>
            <consortium name="US DOE Joint Genome Institute (JGI-ORNL)"/>
            <person name="Larimer F."/>
            <person name="Land M."/>
            <person name="Hauser L."/>
        </authorList>
    </citation>
    <scope>NUCLEOTIDE SEQUENCE [LARGE SCALE GENOMIC DNA]</scope>
    <source>
        <strain evidence="9">DSM 684</strain>
    </source>
</reference>
<keyword evidence="5" id="KW-0378">Hydrolase</keyword>
<dbReference type="SUPFAM" id="SSF51556">
    <property type="entry name" value="Metallo-dependent hydrolases"/>
    <property type="match status" value="1"/>
</dbReference>
<dbReference type="InterPro" id="IPR018228">
    <property type="entry name" value="DNase_TatD-rel_CS"/>
</dbReference>
<comment type="caution">
    <text evidence="9">The sequence shown here is derived from an EMBL/GenBank/DDBJ whole genome shotgun (WGS) entry which is preliminary data.</text>
</comment>
<dbReference type="PROSITE" id="PS01137">
    <property type="entry name" value="TATD_1"/>
    <property type="match status" value="1"/>
</dbReference>
<dbReference type="PROSITE" id="PS01091">
    <property type="entry name" value="TATD_3"/>
    <property type="match status" value="1"/>
</dbReference>
<dbReference type="AlphaFoldDB" id="Q1JXH3"/>
<evidence type="ECO:0000313" key="9">
    <source>
        <dbReference type="EMBL" id="EAT14989.1"/>
    </source>
</evidence>
<keyword evidence="3" id="KW-0949">S-adenosyl-L-methionine</keyword>
<keyword evidence="7" id="KW-0411">Iron-sulfur</keyword>
<reference evidence="9" key="2">
    <citation type="submission" date="2006-05" db="EMBL/GenBank/DDBJ databases">
        <title>Sequencing of the draft genome and assembly of Desulfuromonas acetoxidans DSM 684.</title>
        <authorList>
            <consortium name="US DOE Joint Genome Institute (JGI-PGF)"/>
            <person name="Copeland A."/>
            <person name="Lucas S."/>
            <person name="Lapidus A."/>
            <person name="Barry K."/>
            <person name="Detter J.C."/>
            <person name="Glavina del Rio T."/>
            <person name="Hammon N."/>
            <person name="Israni S."/>
            <person name="Dalin E."/>
            <person name="Tice H."/>
            <person name="Bruce D."/>
            <person name="Pitluck S."/>
            <person name="Richardson P."/>
        </authorList>
    </citation>
    <scope>NUCLEOTIDE SEQUENCE [LARGE SCALE GENOMIC DNA]</scope>
    <source>
        <strain evidence="9">DSM 684</strain>
    </source>
</reference>